<evidence type="ECO:0000256" key="4">
    <source>
        <dbReference type="ARBA" id="ARBA00022777"/>
    </source>
</evidence>
<dbReference type="InterPro" id="IPR031475">
    <property type="entry name" value="NBD_C"/>
</dbReference>
<keyword evidence="5" id="KW-0067">ATP-binding</keyword>
<feature type="domain" description="Four-carbon acid sugar kinase nucleotide binding" evidence="8">
    <location>
        <begin position="295"/>
        <end position="456"/>
    </location>
</feature>
<keyword evidence="2" id="KW-0808">Transferase</keyword>
<dbReference type="InterPro" id="IPR042213">
    <property type="entry name" value="NBD_C_sf"/>
</dbReference>
<keyword evidence="10" id="KW-1185">Reference proteome</keyword>
<gene>
    <name evidence="9" type="ORF">NCTC11862_00917</name>
</gene>
<evidence type="ECO:0000256" key="5">
    <source>
        <dbReference type="ARBA" id="ARBA00022840"/>
    </source>
</evidence>
<dbReference type="RefSeq" id="WP_026254289.1">
    <property type="nucleotide sequence ID" value="NZ_UFXQ01000001.1"/>
</dbReference>
<proteinExistence type="inferred from homology"/>
<reference evidence="9 10" key="1">
    <citation type="submission" date="2018-06" db="EMBL/GenBank/DDBJ databases">
        <authorList>
            <consortium name="Pathogen Informatics"/>
            <person name="Doyle S."/>
        </authorList>
    </citation>
    <scope>NUCLEOTIDE SEQUENCE [LARGE SCALE GENOMIC DNA]</scope>
    <source>
        <strain evidence="9 10">NCTC11862</strain>
    </source>
</reference>
<dbReference type="GO" id="GO:0005524">
    <property type="term" value="F:ATP binding"/>
    <property type="evidence" value="ECO:0007669"/>
    <property type="project" value="UniProtKB-KW"/>
</dbReference>
<dbReference type="InterPro" id="IPR010737">
    <property type="entry name" value="4-carb_acid_sugar_kinase_N"/>
</dbReference>
<dbReference type="SUPFAM" id="SSF142764">
    <property type="entry name" value="YgbK-like"/>
    <property type="match status" value="1"/>
</dbReference>
<evidence type="ECO:0000259" key="7">
    <source>
        <dbReference type="Pfam" id="PF07005"/>
    </source>
</evidence>
<dbReference type="InterPro" id="IPR037051">
    <property type="entry name" value="4-carb_acid_sugar_kinase_N_sf"/>
</dbReference>
<dbReference type="Proteomes" id="UP000254467">
    <property type="component" value="Unassembled WGS sequence"/>
</dbReference>
<keyword evidence="6" id="KW-0119">Carbohydrate metabolism</keyword>
<evidence type="ECO:0000313" key="10">
    <source>
        <dbReference type="Proteomes" id="UP000254467"/>
    </source>
</evidence>
<dbReference type="GO" id="GO:0016301">
    <property type="term" value="F:kinase activity"/>
    <property type="evidence" value="ECO:0007669"/>
    <property type="project" value="UniProtKB-KW"/>
</dbReference>
<name>A0A376CKX5_9CORY</name>
<organism evidence="9 10">
    <name type="scientific">Corynebacterium pilosum</name>
    <dbReference type="NCBI Taxonomy" id="35756"/>
    <lineage>
        <taxon>Bacteria</taxon>
        <taxon>Bacillati</taxon>
        <taxon>Actinomycetota</taxon>
        <taxon>Actinomycetes</taxon>
        <taxon>Mycobacteriales</taxon>
        <taxon>Corynebacteriaceae</taxon>
        <taxon>Corynebacterium</taxon>
    </lineage>
</organism>
<evidence type="ECO:0000256" key="6">
    <source>
        <dbReference type="ARBA" id="ARBA00023277"/>
    </source>
</evidence>
<evidence type="ECO:0000256" key="2">
    <source>
        <dbReference type="ARBA" id="ARBA00022679"/>
    </source>
</evidence>
<evidence type="ECO:0000256" key="1">
    <source>
        <dbReference type="ARBA" id="ARBA00005715"/>
    </source>
</evidence>
<dbReference type="STRING" id="35756.GCA_001044155_00435"/>
<dbReference type="OrthoDB" id="153193at2"/>
<dbReference type="Pfam" id="PF17042">
    <property type="entry name" value="NBD_C"/>
    <property type="match status" value="1"/>
</dbReference>
<protein>
    <submittedName>
        <fullName evidence="9">Uncharacterized protein conserved in bacteria</fullName>
    </submittedName>
</protein>
<comment type="similarity">
    <text evidence="1">Belongs to the four-carbon acid sugar kinase family.</text>
</comment>
<sequence>MPYSLEQLTEGMLAPVACAASGVPRRPDTLIVLDDDPTGTQSVANLPVLTRWEPEDLRWALGQDTPAIYIMTNSRSLSSADAEQINRDVARAALEAAGNRALTFVSRSDSTLRGHFPLEPDTLADVASAAGQDIDGYLIVPAFGDAGRITVNGVHYAGNDTDGFTPVAETEFAQDATFGYSHSRLAKWVEEKTQGATPADHVIEISLNDLRGGTALEKLQSAQNRQPIAVDIVTEDDLRLLAIALHEAEEAGKNFIYRVGPPFVRAIIGQDIPSVVDAAALTSAGVTKDHVKGGLIVVGSHVPTTTRQLNALLERNVAQVRELNVHEVLEEPEQYTEMLADDIAQTLKSGNVILHTSRELVTGKDKDDSLRIAREVSNSLVSTVNKMIHQVTPKFVVAKGGITSSDTASKGLEMTRATVVGPMQPGIISLWKSEDGPAKGVPYIVFAGNVGNDESLIDVVTRLTEHN</sequence>
<evidence type="ECO:0000259" key="8">
    <source>
        <dbReference type="Pfam" id="PF17042"/>
    </source>
</evidence>
<keyword evidence="4" id="KW-0418">Kinase</keyword>
<dbReference type="Pfam" id="PF07005">
    <property type="entry name" value="SBD_N"/>
    <property type="match status" value="1"/>
</dbReference>
<evidence type="ECO:0000313" key="9">
    <source>
        <dbReference type="EMBL" id="STC69136.1"/>
    </source>
</evidence>
<dbReference type="EMBL" id="UFXQ01000001">
    <property type="protein sequence ID" value="STC69136.1"/>
    <property type="molecule type" value="Genomic_DNA"/>
</dbReference>
<feature type="domain" description="Four-carbon acid sugar kinase N-terminal" evidence="7">
    <location>
        <begin position="30"/>
        <end position="266"/>
    </location>
</feature>
<keyword evidence="3" id="KW-0547">Nucleotide-binding</keyword>
<accession>A0A376CKX5</accession>
<dbReference type="Gene3D" id="3.40.50.10840">
    <property type="entry name" value="Putative sugar-binding, N-terminal domain"/>
    <property type="match status" value="1"/>
</dbReference>
<evidence type="ECO:0000256" key="3">
    <source>
        <dbReference type="ARBA" id="ARBA00022741"/>
    </source>
</evidence>
<dbReference type="AlphaFoldDB" id="A0A376CKX5"/>
<dbReference type="Gene3D" id="3.40.980.20">
    <property type="entry name" value="Four-carbon acid sugar kinase, nucleotide binding domain"/>
    <property type="match status" value="1"/>
</dbReference>